<dbReference type="RefSeq" id="WP_189101468.1">
    <property type="nucleotide sequence ID" value="NZ_BMND01000024.1"/>
</dbReference>
<name>A0ABQ2JRW5_9ACTN</name>
<accession>A0ABQ2JRW5</accession>
<dbReference type="PROSITE" id="PS51318">
    <property type="entry name" value="TAT"/>
    <property type="match status" value="1"/>
</dbReference>
<gene>
    <name evidence="2" type="ORF">GCM10012285_49190</name>
</gene>
<dbReference type="Pfam" id="PF00174">
    <property type="entry name" value="Oxidored_molyb"/>
    <property type="match status" value="1"/>
</dbReference>
<sequence>MTKDANPAGAADGGGDGRGSPVGRRVVLGMLAAGAAGVAAAPFLQRAYDETLGAAAQKDPTGLSGLLPAGGGFRYYSVTGSVPEKDAGSYRLTVDGLVRHRARYHLDDLRRMPQTRLVRDVQCVTGWRVPGTPFEGVRLSALLDAAGVRPEAKAVRFTCFDGTYSESLTLAQARRDDVLVALRMQDKPLAHAHGGPVRLYVAPMYFYKSAKWLSGITVTDHVAPGYWENLGYDVDAWVGRSNGRDDAPTT</sequence>
<evidence type="ECO:0000313" key="2">
    <source>
        <dbReference type="EMBL" id="GGN55431.1"/>
    </source>
</evidence>
<comment type="caution">
    <text evidence="2">The sequence shown here is derived from an EMBL/GenBank/DDBJ whole genome shotgun (WGS) entry which is preliminary data.</text>
</comment>
<reference evidence="3" key="1">
    <citation type="journal article" date="2019" name="Int. J. Syst. Evol. Microbiol.">
        <title>The Global Catalogue of Microorganisms (GCM) 10K type strain sequencing project: providing services to taxonomists for standard genome sequencing and annotation.</title>
        <authorList>
            <consortium name="The Broad Institute Genomics Platform"/>
            <consortium name="The Broad Institute Genome Sequencing Center for Infectious Disease"/>
            <person name="Wu L."/>
            <person name="Ma J."/>
        </authorList>
    </citation>
    <scope>NUCLEOTIDE SEQUENCE [LARGE SCALE GENOMIC DNA]</scope>
    <source>
        <strain evidence="3">CGMCC 4.7323</strain>
    </source>
</reference>
<proteinExistence type="predicted"/>
<dbReference type="InterPro" id="IPR036374">
    <property type="entry name" value="OxRdtase_Mopterin-bd_sf"/>
</dbReference>
<protein>
    <recommendedName>
        <fullName evidence="1">Oxidoreductase molybdopterin-binding domain-containing protein</fullName>
    </recommendedName>
</protein>
<dbReference type="GeneID" id="301550606"/>
<keyword evidence="3" id="KW-1185">Reference proteome</keyword>
<dbReference type="Gene3D" id="3.90.420.10">
    <property type="entry name" value="Oxidoreductase, molybdopterin-binding domain"/>
    <property type="match status" value="1"/>
</dbReference>
<evidence type="ECO:0000259" key="1">
    <source>
        <dbReference type="Pfam" id="PF00174"/>
    </source>
</evidence>
<feature type="domain" description="Oxidoreductase molybdopterin-binding" evidence="1">
    <location>
        <begin position="80"/>
        <end position="227"/>
    </location>
</feature>
<dbReference type="Proteomes" id="UP000600080">
    <property type="component" value="Unassembled WGS sequence"/>
</dbReference>
<dbReference type="InterPro" id="IPR000572">
    <property type="entry name" value="OxRdtase_Mopterin-bd_dom"/>
</dbReference>
<dbReference type="SUPFAM" id="SSF56524">
    <property type="entry name" value="Oxidoreductase molybdopterin-binding domain"/>
    <property type="match status" value="1"/>
</dbReference>
<dbReference type="PANTHER" id="PTHR43032">
    <property type="entry name" value="PROTEIN-METHIONINE-SULFOXIDE REDUCTASE"/>
    <property type="match status" value="1"/>
</dbReference>
<dbReference type="PANTHER" id="PTHR43032:SF4">
    <property type="entry name" value="OXIDOREDUCTASE MOLYBDOPTERIN-BINDING DOMAIN-CONTAINING PROTEIN"/>
    <property type="match status" value="1"/>
</dbReference>
<evidence type="ECO:0000313" key="3">
    <source>
        <dbReference type="Proteomes" id="UP000600080"/>
    </source>
</evidence>
<dbReference type="EMBL" id="BMND01000024">
    <property type="protein sequence ID" value="GGN55431.1"/>
    <property type="molecule type" value="Genomic_DNA"/>
</dbReference>
<dbReference type="InterPro" id="IPR006311">
    <property type="entry name" value="TAT_signal"/>
</dbReference>
<organism evidence="2 3">
    <name type="scientific">Streptomyces kronopolitis</name>
    <dbReference type="NCBI Taxonomy" id="1612435"/>
    <lineage>
        <taxon>Bacteria</taxon>
        <taxon>Bacillati</taxon>
        <taxon>Actinomycetota</taxon>
        <taxon>Actinomycetes</taxon>
        <taxon>Kitasatosporales</taxon>
        <taxon>Streptomycetaceae</taxon>
        <taxon>Streptomyces</taxon>
    </lineage>
</organism>